<name>A0AAW5JNI2_9FIRM</name>
<dbReference type="InterPro" id="IPR016181">
    <property type="entry name" value="Acyl_CoA_acyltransferase"/>
</dbReference>
<protein>
    <submittedName>
        <fullName evidence="2">GNAT family N-acetyltransferase</fullName>
    </submittedName>
</protein>
<sequence>MTNDMSGALARLNRDRALYANLLEVLRRGSARVCWAGERGILLYDEASGAWMMSAADQAAAGELLALVSGGCDLFVGHEMFYLHSAEARLGFSAKQICYSALYPGVEPLAVPAFDGTVRRLGPEWAPWLVEHYENDFGGLPYMQGALRRGMLGAFLEGEREPAGFVGFHEEGSIGLLEVLPHRRRLGLGEILQRSAVNLALERGQLAFGQVFYTNTASLALQRRVGMELSEGRMFWAFP</sequence>
<dbReference type="RefSeq" id="WP_256304095.1">
    <property type="nucleotide sequence ID" value="NZ_JANFYS010000018.1"/>
</dbReference>
<dbReference type="Proteomes" id="UP001204562">
    <property type="component" value="Unassembled WGS sequence"/>
</dbReference>
<dbReference type="AlphaFoldDB" id="A0AAW5JNI2"/>
<evidence type="ECO:0000259" key="1">
    <source>
        <dbReference type="PROSITE" id="PS51186"/>
    </source>
</evidence>
<dbReference type="Pfam" id="PF08445">
    <property type="entry name" value="FR47"/>
    <property type="match status" value="1"/>
</dbReference>
<dbReference type="InterPro" id="IPR000182">
    <property type="entry name" value="GNAT_dom"/>
</dbReference>
<dbReference type="GO" id="GO:0016747">
    <property type="term" value="F:acyltransferase activity, transferring groups other than amino-acyl groups"/>
    <property type="evidence" value="ECO:0007669"/>
    <property type="project" value="InterPro"/>
</dbReference>
<organism evidence="2 3">
    <name type="scientific">Intestinimonas massiliensis</name>
    <name type="common">ex Afouda et al. 2020</name>
    <dbReference type="NCBI Taxonomy" id="1673721"/>
    <lineage>
        <taxon>Bacteria</taxon>
        <taxon>Bacillati</taxon>
        <taxon>Bacillota</taxon>
        <taxon>Clostridia</taxon>
        <taxon>Eubacteriales</taxon>
        <taxon>Intestinimonas</taxon>
    </lineage>
</organism>
<comment type="caution">
    <text evidence="2">The sequence shown here is derived from an EMBL/GenBank/DDBJ whole genome shotgun (WGS) entry which is preliminary data.</text>
</comment>
<proteinExistence type="predicted"/>
<gene>
    <name evidence="2" type="ORF">NE579_09650</name>
</gene>
<dbReference type="SUPFAM" id="SSF55729">
    <property type="entry name" value="Acyl-CoA N-acyltransferases (Nat)"/>
    <property type="match status" value="1"/>
</dbReference>
<feature type="domain" description="N-acetyltransferase" evidence="1">
    <location>
        <begin position="116"/>
        <end position="239"/>
    </location>
</feature>
<evidence type="ECO:0000313" key="3">
    <source>
        <dbReference type="Proteomes" id="UP001204562"/>
    </source>
</evidence>
<dbReference type="InterPro" id="IPR013653">
    <property type="entry name" value="GCN5-like_dom"/>
</dbReference>
<dbReference type="Gene3D" id="3.40.630.30">
    <property type="match status" value="1"/>
</dbReference>
<accession>A0AAW5JNI2</accession>
<dbReference type="EMBL" id="JANFYS010000018">
    <property type="protein sequence ID" value="MCQ4770727.1"/>
    <property type="molecule type" value="Genomic_DNA"/>
</dbReference>
<evidence type="ECO:0000313" key="2">
    <source>
        <dbReference type="EMBL" id="MCQ4770727.1"/>
    </source>
</evidence>
<reference evidence="2" key="1">
    <citation type="submission" date="2022-06" db="EMBL/GenBank/DDBJ databases">
        <title>Isolation of gut microbiota from human fecal samples.</title>
        <authorList>
            <person name="Pamer E.G."/>
            <person name="Barat B."/>
            <person name="Waligurski E."/>
            <person name="Medina S."/>
            <person name="Paddock L."/>
            <person name="Mostad J."/>
        </authorList>
    </citation>
    <scope>NUCLEOTIDE SEQUENCE</scope>
    <source>
        <strain evidence="2">DFI.9.91</strain>
    </source>
</reference>
<dbReference type="PROSITE" id="PS51186">
    <property type="entry name" value="GNAT"/>
    <property type="match status" value="1"/>
</dbReference>